<dbReference type="STRING" id="1797729.A3A60_03600"/>
<feature type="domain" description="ABC transporter" evidence="4">
    <location>
        <begin position="2"/>
        <end position="259"/>
    </location>
</feature>
<dbReference type="InterPro" id="IPR003439">
    <property type="entry name" value="ABC_transporter-like_ATP-bd"/>
</dbReference>
<dbReference type="SUPFAM" id="SSF52540">
    <property type="entry name" value="P-loop containing nucleoside triphosphate hydrolases"/>
    <property type="match status" value="1"/>
</dbReference>
<gene>
    <name evidence="5" type="ORF">A3A60_03600</name>
</gene>
<dbReference type="PROSITE" id="PS50893">
    <property type="entry name" value="ABC_TRANSPORTER_2"/>
    <property type="match status" value="1"/>
</dbReference>
<accession>A0A1F5I3P0</accession>
<organism evidence="5 6">
    <name type="scientific">Candidatus Curtissbacteria bacterium RIFCSPLOWO2_01_FULL_42_26</name>
    <dbReference type="NCBI Taxonomy" id="1797729"/>
    <lineage>
        <taxon>Bacteria</taxon>
        <taxon>Candidatus Curtissiibacteriota</taxon>
    </lineage>
</organism>
<comment type="similarity">
    <text evidence="1">Belongs to the ABC transporter superfamily. Ycf16 family.</text>
</comment>
<dbReference type="SMART" id="SM00382">
    <property type="entry name" value="AAA"/>
    <property type="match status" value="1"/>
</dbReference>
<evidence type="ECO:0000313" key="5">
    <source>
        <dbReference type="EMBL" id="OGE10911.1"/>
    </source>
</evidence>
<protein>
    <submittedName>
        <fullName evidence="5">Fe-S cluster assembly ATPase SufC</fullName>
    </submittedName>
</protein>
<dbReference type="Pfam" id="PF00005">
    <property type="entry name" value="ABC_tran"/>
    <property type="match status" value="1"/>
</dbReference>
<evidence type="ECO:0000256" key="3">
    <source>
        <dbReference type="ARBA" id="ARBA00022840"/>
    </source>
</evidence>
<keyword evidence="3" id="KW-0067">ATP-binding</keyword>
<dbReference type="InterPro" id="IPR010230">
    <property type="entry name" value="FeS-cluster_ATPase_SufC"/>
</dbReference>
<sequence>MLKISDLKVSVDGKEILRGVDLEVGRGQIHVIMGPNGSGKSTLVQVIAGHPSYVVNRGSLMVNGEKINKLMADKRAKLGIFLGFQHPVEIPGVSVFGMLRKAKQVSGIKYPVSSIRNTKYKIQNTKSIANFRQELLEYNASLKLSDDFLRRSLNEGFSGGEKKRSEILQMLALKPKLVILDEIDSGLDVDGLKLVASAIKKFAIDNSQSSIVLITHYARILKYLKPDFVHVMVEGKIVKSGKMDLAKEIEEKGYQSIRNVIASEAKQSIVSS</sequence>
<dbReference type="GO" id="GO:0016887">
    <property type="term" value="F:ATP hydrolysis activity"/>
    <property type="evidence" value="ECO:0007669"/>
    <property type="project" value="InterPro"/>
</dbReference>
<evidence type="ECO:0000259" key="4">
    <source>
        <dbReference type="PROSITE" id="PS50893"/>
    </source>
</evidence>
<name>A0A1F5I3P0_9BACT</name>
<dbReference type="PANTHER" id="PTHR43204">
    <property type="entry name" value="ABC TRANSPORTER I FAMILY MEMBER 6, CHLOROPLASTIC"/>
    <property type="match status" value="1"/>
</dbReference>
<dbReference type="InterPro" id="IPR003593">
    <property type="entry name" value="AAA+_ATPase"/>
</dbReference>
<evidence type="ECO:0000313" key="6">
    <source>
        <dbReference type="Proteomes" id="UP000179227"/>
    </source>
</evidence>
<dbReference type="PANTHER" id="PTHR43204:SF1">
    <property type="entry name" value="ABC TRANSPORTER I FAMILY MEMBER 6, CHLOROPLASTIC"/>
    <property type="match status" value="1"/>
</dbReference>
<dbReference type="NCBIfam" id="TIGR01978">
    <property type="entry name" value="sufC"/>
    <property type="match status" value="1"/>
</dbReference>
<keyword evidence="2" id="KW-0547">Nucleotide-binding</keyword>
<dbReference type="EMBL" id="MFBS01000005">
    <property type="protein sequence ID" value="OGE10911.1"/>
    <property type="molecule type" value="Genomic_DNA"/>
</dbReference>
<dbReference type="CDD" id="cd03217">
    <property type="entry name" value="ABC_FeS_Assembly"/>
    <property type="match status" value="1"/>
</dbReference>
<dbReference type="InterPro" id="IPR027417">
    <property type="entry name" value="P-loop_NTPase"/>
</dbReference>
<evidence type="ECO:0000256" key="1">
    <source>
        <dbReference type="ARBA" id="ARBA00006216"/>
    </source>
</evidence>
<dbReference type="Proteomes" id="UP000179227">
    <property type="component" value="Unassembled WGS sequence"/>
</dbReference>
<comment type="caution">
    <text evidence="5">The sequence shown here is derived from an EMBL/GenBank/DDBJ whole genome shotgun (WGS) entry which is preliminary data.</text>
</comment>
<dbReference type="Gene3D" id="3.40.50.300">
    <property type="entry name" value="P-loop containing nucleotide triphosphate hydrolases"/>
    <property type="match status" value="1"/>
</dbReference>
<evidence type="ECO:0000256" key="2">
    <source>
        <dbReference type="ARBA" id="ARBA00022741"/>
    </source>
</evidence>
<dbReference type="GO" id="GO:0005524">
    <property type="term" value="F:ATP binding"/>
    <property type="evidence" value="ECO:0007669"/>
    <property type="project" value="UniProtKB-KW"/>
</dbReference>
<proteinExistence type="inferred from homology"/>
<reference evidence="5 6" key="1">
    <citation type="journal article" date="2016" name="Nat. Commun.">
        <title>Thousands of microbial genomes shed light on interconnected biogeochemical processes in an aquifer system.</title>
        <authorList>
            <person name="Anantharaman K."/>
            <person name="Brown C.T."/>
            <person name="Hug L.A."/>
            <person name="Sharon I."/>
            <person name="Castelle C.J."/>
            <person name="Probst A.J."/>
            <person name="Thomas B.C."/>
            <person name="Singh A."/>
            <person name="Wilkins M.J."/>
            <person name="Karaoz U."/>
            <person name="Brodie E.L."/>
            <person name="Williams K.H."/>
            <person name="Hubbard S.S."/>
            <person name="Banfield J.F."/>
        </authorList>
    </citation>
    <scope>NUCLEOTIDE SEQUENCE [LARGE SCALE GENOMIC DNA]</scope>
</reference>
<dbReference type="AlphaFoldDB" id="A0A1F5I3P0"/>